<dbReference type="EMBL" id="JACCAC010000001">
    <property type="protein sequence ID" value="NYG56804.1"/>
    <property type="molecule type" value="Genomic_DNA"/>
</dbReference>
<dbReference type="CDD" id="cd02966">
    <property type="entry name" value="TlpA_like_family"/>
    <property type="match status" value="1"/>
</dbReference>
<evidence type="ECO:0000256" key="2">
    <source>
        <dbReference type="ARBA" id="ARBA00022748"/>
    </source>
</evidence>
<comment type="caution">
    <text evidence="7">The sequence shown here is derived from an EMBL/GenBank/DDBJ whole genome shotgun (WGS) entry which is preliminary data.</text>
</comment>
<evidence type="ECO:0000256" key="4">
    <source>
        <dbReference type="ARBA" id="ARBA00023157"/>
    </source>
</evidence>
<keyword evidence="2" id="KW-0201">Cytochrome c-type biogenesis</keyword>
<evidence type="ECO:0000259" key="6">
    <source>
        <dbReference type="PROSITE" id="PS51352"/>
    </source>
</evidence>
<dbReference type="InterPro" id="IPR000866">
    <property type="entry name" value="AhpC/TSA"/>
</dbReference>
<evidence type="ECO:0000256" key="3">
    <source>
        <dbReference type="ARBA" id="ARBA00022968"/>
    </source>
</evidence>
<dbReference type="GO" id="GO:0030313">
    <property type="term" value="C:cell envelope"/>
    <property type="evidence" value="ECO:0007669"/>
    <property type="project" value="UniProtKB-SubCell"/>
</dbReference>
<sequence length="217" mass="22318">MKSNRAWREAVLISLPLYLAALVVACAPTSSPLGGPGSRSDAATFVGPVDVPRAEPCSSLLSRPATPVEQGWTTVRLPCLTEEAEVEVAALGAVEGGPVVVNLWASWCTPCREEMPRLEQAAREAADDGVRFVGVATRDAPERSGEFLRSLGVTFPQLSDVSGDLLAELGVPGLPVTVAVAGGAVVGQHVGPASAQDLADLVNEALDAEVASEAATP</sequence>
<proteinExistence type="predicted"/>
<dbReference type="PROSITE" id="PS51257">
    <property type="entry name" value="PROKAR_LIPOPROTEIN"/>
    <property type="match status" value="1"/>
</dbReference>
<dbReference type="InterPro" id="IPR050553">
    <property type="entry name" value="Thioredoxin_ResA/DsbE_sf"/>
</dbReference>
<evidence type="ECO:0000313" key="7">
    <source>
        <dbReference type="EMBL" id="NYG56804.1"/>
    </source>
</evidence>
<dbReference type="GO" id="GO:0017004">
    <property type="term" value="P:cytochrome complex assembly"/>
    <property type="evidence" value="ECO:0007669"/>
    <property type="project" value="UniProtKB-KW"/>
</dbReference>
<dbReference type="InterPro" id="IPR036249">
    <property type="entry name" value="Thioredoxin-like_sf"/>
</dbReference>
<evidence type="ECO:0000256" key="1">
    <source>
        <dbReference type="ARBA" id="ARBA00004196"/>
    </source>
</evidence>
<organism evidence="7 8">
    <name type="scientific">Nocardioides perillae</name>
    <dbReference type="NCBI Taxonomy" id="1119534"/>
    <lineage>
        <taxon>Bacteria</taxon>
        <taxon>Bacillati</taxon>
        <taxon>Actinomycetota</taxon>
        <taxon>Actinomycetes</taxon>
        <taxon>Propionibacteriales</taxon>
        <taxon>Nocardioidaceae</taxon>
        <taxon>Nocardioides</taxon>
    </lineage>
</organism>
<gene>
    <name evidence="7" type="ORF">BJ989_003108</name>
</gene>
<keyword evidence="5" id="KW-0676">Redox-active center</keyword>
<dbReference type="AlphaFoldDB" id="A0A7Y9USY2"/>
<dbReference type="Gene3D" id="3.40.30.10">
    <property type="entry name" value="Glutaredoxin"/>
    <property type="match status" value="1"/>
</dbReference>
<comment type="subcellular location">
    <subcellularLocation>
        <location evidence="1">Cell envelope</location>
    </subcellularLocation>
</comment>
<dbReference type="GO" id="GO:0016209">
    <property type="term" value="F:antioxidant activity"/>
    <property type="evidence" value="ECO:0007669"/>
    <property type="project" value="InterPro"/>
</dbReference>
<evidence type="ECO:0000313" key="8">
    <source>
        <dbReference type="Proteomes" id="UP000544110"/>
    </source>
</evidence>
<dbReference type="Proteomes" id="UP000544110">
    <property type="component" value="Unassembled WGS sequence"/>
</dbReference>
<protein>
    <submittedName>
        <fullName evidence="7">Thiol-disulfide isomerase/thioredoxin</fullName>
    </submittedName>
</protein>
<keyword evidence="7" id="KW-0413">Isomerase</keyword>
<evidence type="ECO:0000256" key="5">
    <source>
        <dbReference type="ARBA" id="ARBA00023284"/>
    </source>
</evidence>
<accession>A0A7Y9USY2</accession>
<keyword evidence="4" id="KW-1015">Disulfide bond</keyword>
<dbReference type="SUPFAM" id="SSF52833">
    <property type="entry name" value="Thioredoxin-like"/>
    <property type="match status" value="1"/>
</dbReference>
<dbReference type="InterPro" id="IPR013766">
    <property type="entry name" value="Thioredoxin_domain"/>
</dbReference>
<dbReference type="GO" id="GO:0016853">
    <property type="term" value="F:isomerase activity"/>
    <property type="evidence" value="ECO:0007669"/>
    <property type="project" value="UniProtKB-KW"/>
</dbReference>
<feature type="domain" description="Thioredoxin" evidence="6">
    <location>
        <begin position="59"/>
        <end position="207"/>
    </location>
</feature>
<dbReference type="PANTHER" id="PTHR42852:SF6">
    <property type="entry name" value="THIOL:DISULFIDE INTERCHANGE PROTEIN DSBE"/>
    <property type="match status" value="1"/>
</dbReference>
<dbReference type="InterPro" id="IPR017937">
    <property type="entry name" value="Thioredoxin_CS"/>
</dbReference>
<dbReference type="Pfam" id="PF00578">
    <property type="entry name" value="AhpC-TSA"/>
    <property type="match status" value="1"/>
</dbReference>
<dbReference type="PROSITE" id="PS00194">
    <property type="entry name" value="THIOREDOXIN_1"/>
    <property type="match status" value="1"/>
</dbReference>
<keyword evidence="3" id="KW-0812">Transmembrane</keyword>
<reference evidence="7 8" key="1">
    <citation type="submission" date="2020-07" db="EMBL/GenBank/DDBJ databases">
        <title>Sequencing the genomes of 1000 actinobacteria strains.</title>
        <authorList>
            <person name="Klenk H.-P."/>
        </authorList>
    </citation>
    <scope>NUCLEOTIDE SEQUENCE [LARGE SCALE GENOMIC DNA]</scope>
    <source>
        <strain evidence="7 8">DSM 24552</strain>
    </source>
</reference>
<dbReference type="RefSeq" id="WP_179518999.1">
    <property type="nucleotide sequence ID" value="NZ_JACCAC010000001.1"/>
</dbReference>
<dbReference type="PANTHER" id="PTHR42852">
    <property type="entry name" value="THIOL:DISULFIDE INTERCHANGE PROTEIN DSBE"/>
    <property type="match status" value="1"/>
</dbReference>
<keyword evidence="8" id="KW-1185">Reference proteome</keyword>
<keyword evidence="3" id="KW-0735">Signal-anchor</keyword>
<name>A0A7Y9USY2_9ACTN</name>
<dbReference type="GO" id="GO:0016491">
    <property type="term" value="F:oxidoreductase activity"/>
    <property type="evidence" value="ECO:0007669"/>
    <property type="project" value="InterPro"/>
</dbReference>
<dbReference type="PROSITE" id="PS51352">
    <property type="entry name" value="THIOREDOXIN_2"/>
    <property type="match status" value="1"/>
</dbReference>